<dbReference type="InterPro" id="IPR054756">
    <property type="entry name" value="TubZ_C_clostridia"/>
</dbReference>
<protein>
    <submittedName>
        <fullName evidence="3">Tubulin/FtsZ family, GTPase domain</fullName>
    </submittedName>
</protein>
<accession>A0A6N2SPE9</accession>
<name>A0A6N2SPE9_9FIRM</name>
<dbReference type="InterPro" id="IPR036525">
    <property type="entry name" value="Tubulin/FtsZ_GTPase_sf"/>
</dbReference>
<evidence type="ECO:0000313" key="3">
    <source>
        <dbReference type="EMBL" id="VYS95407.1"/>
    </source>
</evidence>
<dbReference type="GO" id="GO:0005525">
    <property type="term" value="F:GTP binding"/>
    <property type="evidence" value="ECO:0007669"/>
    <property type="project" value="InterPro"/>
</dbReference>
<gene>
    <name evidence="3" type="ORF">CNLFYP112_01432</name>
</gene>
<sequence>MSLKEECMILGLGCCGGKQGKELIANYDYKGMAANGSGQDLKILGNIPKFHLQHFDGFGGHRDRALDCLAQNSDFIEFIEGIEEKIVFLMFGGGGSTGSGCATIITEMLLQERDQDGLPKKIVCPVISLPSLDEPIVKHKNAYQAVQELQEIEGVGATFFINNNVGKDYASINSTFAKFLDTFLTDDSYGELNNFDESERIEMLRNNGAMVLSLVGTRDKKLMLDKLTKDGIFAPIENDMVCENIGIIHSGRDNSDIKKEDIISVVGKPNNVFEGYNGKSTLIVASGMNFPVSHIEKLGETAKSTYEERQRNKNQCGQKKLCGLEFMEETPKAVVSEKKSATKLDALRKRMNKQ</sequence>
<dbReference type="AlphaFoldDB" id="A0A6N2SPE9"/>
<reference evidence="3" key="1">
    <citation type="submission" date="2019-11" db="EMBL/GenBank/DDBJ databases">
        <authorList>
            <person name="Feng L."/>
        </authorList>
    </citation>
    <scope>NUCLEOTIDE SEQUENCE</scope>
    <source>
        <strain evidence="3">CnexileLFYP112</strain>
    </source>
</reference>
<organism evidence="3">
    <name type="scientific">[Clostridium] nexile</name>
    <dbReference type="NCBI Taxonomy" id="29361"/>
    <lineage>
        <taxon>Bacteria</taxon>
        <taxon>Bacillati</taxon>
        <taxon>Bacillota</taxon>
        <taxon>Clostridia</taxon>
        <taxon>Lachnospirales</taxon>
        <taxon>Lachnospiraceae</taxon>
        <taxon>Tyzzerella</taxon>
    </lineage>
</organism>
<dbReference type="Pfam" id="PF22340">
    <property type="entry name" value="TubZ_C_3"/>
    <property type="match status" value="1"/>
</dbReference>
<evidence type="ECO:0000259" key="1">
    <source>
        <dbReference type="Pfam" id="PF00091"/>
    </source>
</evidence>
<dbReference type="Gene3D" id="3.30.1330.150">
    <property type="match status" value="1"/>
</dbReference>
<evidence type="ECO:0000259" key="2">
    <source>
        <dbReference type="Pfam" id="PF22340"/>
    </source>
</evidence>
<dbReference type="EMBL" id="CACRTG010000008">
    <property type="protein sequence ID" value="VYS95407.1"/>
    <property type="molecule type" value="Genomic_DNA"/>
</dbReference>
<feature type="domain" description="Tubulin/FtsZ GTPase" evidence="1">
    <location>
        <begin position="78"/>
        <end position="164"/>
    </location>
</feature>
<proteinExistence type="predicted"/>
<dbReference type="SUPFAM" id="SSF52490">
    <property type="entry name" value="Tubulin nucleotide-binding domain-like"/>
    <property type="match status" value="1"/>
</dbReference>
<dbReference type="InterPro" id="IPR003008">
    <property type="entry name" value="Tubulin_FtsZ_GTPase"/>
</dbReference>
<dbReference type="Gene3D" id="3.40.50.1440">
    <property type="entry name" value="Tubulin/FtsZ, GTPase domain"/>
    <property type="match status" value="1"/>
</dbReference>
<feature type="domain" description="Tubulin-like protein TubZ C-terminal" evidence="2">
    <location>
        <begin position="210"/>
        <end position="288"/>
    </location>
</feature>
<dbReference type="Pfam" id="PF00091">
    <property type="entry name" value="Tubulin"/>
    <property type="match status" value="1"/>
</dbReference>